<feature type="region of interest" description="Disordered" evidence="3">
    <location>
        <begin position="308"/>
        <end position="341"/>
    </location>
</feature>
<proteinExistence type="evidence at protein level"/>
<feature type="compositionally biased region" description="Low complexity" evidence="3">
    <location>
        <begin position="472"/>
        <end position="481"/>
    </location>
</feature>
<comment type="function">
    <text evidence="2">Involved in regulation of actin and microtubule organization. Part of a WAVE complex that activates the Arp2/3 complex.</text>
</comment>
<comment type="similarity">
    <text evidence="1 2">Belongs to the SCAR/WAVE family.</text>
</comment>
<protein>
    <recommendedName>
        <fullName evidence="2">Protein SCAR</fullName>
    </recommendedName>
    <alternativeName>
        <fullName evidence="2">Protein WAVE</fullName>
    </alternativeName>
</protein>
<feature type="compositionally biased region" description="Low complexity" evidence="3">
    <location>
        <begin position="524"/>
        <end position="533"/>
    </location>
</feature>
<dbReference type="AlphaFoldDB" id="A0A804QGS1"/>
<comment type="subcellular location">
    <subcellularLocation>
        <location evidence="2">Cytoplasm</location>
        <location evidence="2">Cytoskeleton</location>
    </subcellularLocation>
</comment>
<dbReference type="EnsemblPlants" id="Zm00001eb331460_T002">
    <property type="protein sequence ID" value="Zm00001eb331460_P002"/>
    <property type="gene ID" value="Zm00001eb331460"/>
</dbReference>
<dbReference type="GO" id="GO:0005856">
    <property type="term" value="C:cytoskeleton"/>
    <property type="evidence" value="ECO:0007669"/>
    <property type="project" value="UniProtKB-SubCell"/>
</dbReference>
<keyword evidence="2" id="KW-0206">Cytoskeleton</keyword>
<dbReference type="GeneID" id="103633599"/>
<dbReference type="GO" id="GO:0030036">
    <property type="term" value="P:actin cytoskeleton organization"/>
    <property type="evidence" value="ECO:0000318"/>
    <property type="project" value="GO_Central"/>
</dbReference>
<feature type="compositionally biased region" description="Polar residues" evidence="3">
    <location>
        <begin position="270"/>
        <end position="285"/>
    </location>
</feature>
<dbReference type="GO" id="GO:0034237">
    <property type="term" value="F:protein kinase A regulatory subunit binding"/>
    <property type="evidence" value="ECO:0000318"/>
    <property type="project" value="GO_Central"/>
</dbReference>
<dbReference type="Gene3D" id="1.20.5.340">
    <property type="match status" value="1"/>
</dbReference>
<feature type="compositionally biased region" description="Basic and acidic residues" evidence="3">
    <location>
        <begin position="534"/>
        <end position="546"/>
    </location>
</feature>
<gene>
    <name evidence="4" type="primary">LOC103633599</name>
</gene>
<reference evidence="5" key="1">
    <citation type="submission" date="2015-12" db="EMBL/GenBank/DDBJ databases">
        <title>Update maize B73 reference genome by single molecule sequencing technologies.</title>
        <authorList>
            <consortium name="Maize Genome Sequencing Project"/>
            <person name="Ware D."/>
        </authorList>
    </citation>
    <scope>NUCLEOTIDE SEQUENCE [LARGE SCALE GENOMIC DNA]</scope>
    <source>
        <strain evidence="5">cv. B73</strain>
    </source>
</reference>
<dbReference type="PANTHER" id="PTHR12902:SF26">
    <property type="entry name" value="PROTEIN SCAR"/>
    <property type="match status" value="1"/>
</dbReference>
<feature type="region of interest" description="Disordered" evidence="3">
    <location>
        <begin position="270"/>
        <end position="292"/>
    </location>
</feature>
<reference evidence="4" key="3">
    <citation type="submission" date="2021-05" db="UniProtKB">
        <authorList>
            <consortium name="EnsemblPlants"/>
        </authorList>
    </citation>
    <scope>IDENTIFICATION</scope>
    <source>
        <strain evidence="4">cv. B73</strain>
    </source>
</reference>
<sequence>MTRCGRCRQCECAGASTTTSHGDARNRDNDAPDAVLEGLAMAGLVDILRQLGDLAELAAEVFDDMQDQVMAASARGRRLAARARKLLAADLDLVLDLDLPPPSTQEHRCLSSAAAATALATSGGAGRLGCRSYLGGAPPMPRVVVQRIERCRGPPRLSLLDKYIWPLIYDTMTCSAAACLISAPKSQLQCPIHAGTVVLRCRFDAAGDGACLKRYTDPSFFFRAHSAKIDEQGTLKQHRRQAEAAAAAGAAGSMFLLMQQTAAHRVEQPNMEQKLQEGSTAQPSPSELERTSSFEAWLSPQARRFPTATAATTHHHLQEPPDDDDGGGGGGATTCSGSISSQVDTTSNAAAVSSSSTVKAVRLNSASLVKGGESNTTRSRYKGKIASRVSSLPRKLFMNTTKHHNDHSRSFRAGSSSLRVTQATDIGDCSPELEAIAVAIPTPDADRCSNSNSSTPETCTAADSKNLLLLLPGSGPVLEPPDNSSAAAAEDAKVHTPLAPIPPMQWLSEKGTPPASPKHRTPCFQQQFGSSGQSDEKPSQEHEASDHSSNLLQESVFFSAAQELAKMSPPPPWVPRPKYPLLDVKALRNGPSPIHPSRNILDSRSAQIKDIAISSKLKPASRASSHVTGTGSPTNATILNRADGIRQRTAEAQRFQTQDFKISSDRTSMDVHLSVIFLSGLVKLEVFLFNFE</sequence>
<dbReference type="GO" id="GO:2000601">
    <property type="term" value="P:positive regulation of Arp2/3 complex-mediated actin nucleation"/>
    <property type="evidence" value="ECO:0000318"/>
    <property type="project" value="GO_Central"/>
</dbReference>
<dbReference type="Gramene" id="Zm00001eb331460_T002">
    <property type="protein sequence ID" value="Zm00001eb331460_P002"/>
    <property type="gene ID" value="Zm00001eb331460"/>
</dbReference>
<evidence type="ECO:0007829" key="6">
    <source>
        <dbReference type="PeptideAtlas" id="A0A804QGS1"/>
    </source>
</evidence>
<keyword evidence="2" id="KW-0009">Actin-binding</keyword>
<evidence type="ECO:0000313" key="4">
    <source>
        <dbReference type="EnsemblPlants" id="Zm00001eb331460_P002"/>
    </source>
</evidence>
<evidence type="ECO:0000256" key="2">
    <source>
        <dbReference type="RuleBase" id="RU367034"/>
    </source>
</evidence>
<dbReference type="Proteomes" id="UP000007305">
    <property type="component" value="Chromosome 7"/>
</dbReference>
<evidence type="ECO:0000256" key="3">
    <source>
        <dbReference type="SAM" id="MobiDB-lite"/>
    </source>
</evidence>
<keyword evidence="2" id="KW-0963">Cytoplasm</keyword>
<feature type="region of interest" description="Disordered" evidence="3">
    <location>
        <begin position="472"/>
        <end position="549"/>
    </location>
</feature>
<accession>A0A804QGS1</accession>
<name>A0A804QGS1_MAIZE</name>
<dbReference type="GO" id="GO:0003779">
    <property type="term" value="F:actin binding"/>
    <property type="evidence" value="ECO:0007669"/>
    <property type="project" value="UniProtKB-UniRule"/>
</dbReference>
<dbReference type="GO" id="GO:0071933">
    <property type="term" value="F:Arp2/3 complex binding"/>
    <property type="evidence" value="ECO:0000318"/>
    <property type="project" value="GO_Central"/>
</dbReference>
<dbReference type="OrthoDB" id="1929108at2759"/>
<evidence type="ECO:0000313" key="5">
    <source>
        <dbReference type="Proteomes" id="UP000007305"/>
    </source>
</evidence>
<dbReference type="InterPro" id="IPR028288">
    <property type="entry name" value="SCAR/WAVE_fam"/>
</dbReference>
<evidence type="ECO:0000256" key="1">
    <source>
        <dbReference type="ARBA" id="ARBA00006993"/>
    </source>
</evidence>
<keyword evidence="5" id="KW-1185">Reference proteome</keyword>
<reference evidence="4" key="2">
    <citation type="submission" date="2019-07" db="EMBL/GenBank/DDBJ databases">
        <authorList>
            <person name="Seetharam A."/>
            <person name="Woodhouse M."/>
            <person name="Cannon E."/>
        </authorList>
    </citation>
    <scope>NUCLEOTIDE SEQUENCE [LARGE SCALE GENOMIC DNA]</scope>
    <source>
        <strain evidence="4">cv. B73</strain>
    </source>
</reference>
<organism evidence="4 5">
    <name type="scientific">Zea mays</name>
    <name type="common">Maize</name>
    <dbReference type="NCBI Taxonomy" id="4577"/>
    <lineage>
        <taxon>Eukaryota</taxon>
        <taxon>Viridiplantae</taxon>
        <taxon>Streptophyta</taxon>
        <taxon>Embryophyta</taxon>
        <taxon>Tracheophyta</taxon>
        <taxon>Spermatophyta</taxon>
        <taxon>Magnoliopsida</taxon>
        <taxon>Liliopsida</taxon>
        <taxon>Poales</taxon>
        <taxon>Poaceae</taxon>
        <taxon>PACMAD clade</taxon>
        <taxon>Panicoideae</taxon>
        <taxon>Andropogonodae</taxon>
        <taxon>Andropogoneae</taxon>
        <taxon>Tripsacinae</taxon>
        <taxon>Zea</taxon>
    </lineage>
</organism>
<dbReference type="InParanoid" id="A0A804QGS1"/>
<keyword evidence="6" id="KW-1267">Proteomics identification</keyword>
<dbReference type="Gene3D" id="6.10.280.150">
    <property type="match status" value="1"/>
</dbReference>
<dbReference type="RefSeq" id="XP_023156413.1">
    <property type="nucleotide sequence ID" value="XM_023300645.1"/>
</dbReference>
<dbReference type="PANTHER" id="PTHR12902">
    <property type="entry name" value="WASP-1"/>
    <property type="match status" value="1"/>
</dbReference>